<dbReference type="AlphaFoldDB" id="A0A0D7AJL0"/>
<gene>
    <name evidence="1" type="ORF">FISHEDRAFT_12158</name>
</gene>
<sequence length="268" mass="30223">PDTTAIVLNWSRLPNVIRIASLLCDEALDHAIARDFASSRCVRDNFNKLEIVNSPHNLYFQARFLACSQSDTAYCFIQDDDFVIWPEVINALHHKFREMSAQIRSLYLLPPHEHLSSQLQTISVPPHIHTSFSWLGYGSILRRSAVSDFMALLHKLNATEEEFNMADNYFSILSNTYAQLWFDQGFELGGGQPFTVGSEGNARNQRHIIRAAEMLDSLMDCNGLCQADMPYVSHDPTLSSPHQSHYAPCRGRPCVLETDIQLLPAAVA</sequence>
<protein>
    <recommendedName>
        <fullName evidence="3">Glycosyltransferase family 31 protein</fullName>
    </recommendedName>
</protein>
<evidence type="ECO:0000313" key="1">
    <source>
        <dbReference type="EMBL" id="KIY50515.1"/>
    </source>
</evidence>
<accession>A0A0D7AJL0</accession>
<proteinExistence type="predicted"/>
<feature type="non-terminal residue" evidence="1">
    <location>
        <position position="268"/>
    </location>
</feature>
<evidence type="ECO:0000313" key="2">
    <source>
        <dbReference type="Proteomes" id="UP000054144"/>
    </source>
</evidence>
<organism evidence="1 2">
    <name type="scientific">Fistulina hepatica ATCC 64428</name>
    <dbReference type="NCBI Taxonomy" id="1128425"/>
    <lineage>
        <taxon>Eukaryota</taxon>
        <taxon>Fungi</taxon>
        <taxon>Dikarya</taxon>
        <taxon>Basidiomycota</taxon>
        <taxon>Agaricomycotina</taxon>
        <taxon>Agaricomycetes</taxon>
        <taxon>Agaricomycetidae</taxon>
        <taxon>Agaricales</taxon>
        <taxon>Fistulinaceae</taxon>
        <taxon>Fistulina</taxon>
    </lineage>
</organism>
<keyword evidence="2" id="KW-1185">Reference proteome</keyword>
<dbReference type="OrthoDB" id="1684102at2759"/>
<feature type="non-terminal residue" evidence="1">
    <location>
        <position position="1"/>
    </location>
</feature>
<evidence type="ECO:0008006" key="3">
    <source>
        <dbReference type="Google" id="ProtNLM"/>
    </source>
</evidence>
<name>A0A0D7AJL0_9AGAR</name>
<dbReference type="Proteomes" id="UP000054144">
    <property type="component" value="Unassembled WGS sequence"/>
</dbReference>
<reference evidence="1 2" key="1">
    <citation type="journal article" date="2015" name="Fungal Genet. Biol.">
        <title>Evolution of novel wood decay mechanisms in Agaricales revealed by the genome sequences of Fistulina hepatica and Cylindrobasidium torrendii.</title>
        <authorList>
            <person name="Floudas D."/>
            <person name="Held B.W."/>
            <person name="Riley R."/>
            <person name="Nagy L.G."/>
            <person name="Koehler G."/>
            <person name="Ransdell A.S."/>
            <person name="Younus H."/>
            <person name="Chow J."/>
            <person name="Chiniquy J."/>
            <person name="Lipzen A."/>
            <person name="Tritt A."/>
            <person name="Sun H."/>
            <person name="Haridas S."/>
            <person name="LaButti K."/>
            <person name="Ohm R.A."/>
            <person name="Kues U."/>
            <person name="Blanchette R.A."/>
            <person name="Grigoriev I.V."/>
            <person name="Minto R.E."/>
            <person name="Hibbett D.S."/>
        </authorList>
    </citation>
    <scope>NUCLEOTIDE SEQUENCE [LARGE SCALE GENOMIC DNA]</scope>
    <source>
        <strain evidence="1 2">ATCC 64428</strain>
    </source>
</reference>
<dbReference type="EMBL" id="KN881675">
    <property type="protein sequence ID" value="KIY50515.1"/>
    <property type="molecule type" value="Genomic_DNA"/>
</dbReference>